<proteinExistence type="predicted"/>
<evidence type="ECO:0000313" key="2">
    <source>
        <dbReference type="EMBL" id="CAI6348365.1"/>
    </source>
</evidence>
<feature type="region of interest" description="Disordered" evidence="1">
    <location>
        <begin position="1"/>
        <end position="51"/>
    </location>
</feature>
<sequence length="111" mass="12860">MNLLSQKTDSKCRQTTKTKSTHRRSIQTKMTCKDDEPMETTSINEENQSHHDDDDVLLHKLRQNILQEIEQSLQQITSREQLQQLNKKLVAPIHVSIAASKIETVPLKQKK</sequence>
<comment type="caution">
    <text evidence="2">The sequence shown here is derived from an EMBL/GenBank/DDBJ whole genome shotgun (WGS) entry which is preliminary data.</text>
</comment>
<name>A0AAV0VXP2_9HEMI</name>
<dbReference type="Proteomes" id="UP001160148">
    <property type="component" value="Unassembled WGS sequence"/>
</dbReference>
<dbReference type="EMBL" id="CARXXK010000001">
    <property type="protein sequence ID" value="CAI6348365.1"/>
    <property type="molecule type" value="Genomic_DNA"/>
</dbReference>
<dbReference type="AlphaFoldDB" id="A0AAV0VXP2"/>
<organism evidence="2 3">
    <name type="scientific">Macrosiphum euphorbiae</name>
    <name type="common">potato aphid</name>
    <dbReference type="NCBI Taxonomy" id="13131"/>
    <lineage>
        <taxon>Eukaryota</taxon>
        <taxon>Metazoa</taxon>
        <taxon>Ecdysozoa</taxon>
        <taxon>Arthropoda</taxon>
        <taxon>Hexapoda</taxon>
        <taxon>Insecta</taxon>
        <taxon>Pterygota</taxon>
        <taxon>Neoptera</taxon>
        <taxon>Paraneoptera</taxon>
        <taxon>Hemiptera</taxon>
        <taxon>Sternorrhyncha</taxon>
        <taxon>Aphidomorpha</taxon>
        <taxon>Aphidoidea</taxon>
        <taxon>Aphididae</taxon>
        <taxon>Macrosiphini</taxon>
        <taxon>Macrosiphum</taxon>
    </lineage>
</organism>
<evidence type="ECO:0000256" key="1">
    <source>
        <dbReference type="SAM" id="MobiDB-lite"/>
    </source>
</evidence>
<evidence type="ECO:0000313" key="3">
    <source>
        <dbReference type="Proteomes" id="UP001160148"/>
    </source>
</evidence>
<accession>A0AAV0VXP2</accession>
<reference evidence="2 3" key="1">
    <citation type="submission" date="2023-01" db="EMBL/GenBank/DDBJ databases">
        <authorList>
            <person name="Whitehead M."/>
        </authorList>
    </citation>
    <scope>NUCLEOTIDE SEQUENCE [LARGE SCALE GENOMIC DNA]</scope>
</reference>
<gene>
    <name evidence="2" type="ORF">MEUPH1_LOCUS5051</name>
</gene>
<feature type="compositionally biased region" description="Polar residues" evidence="1">
    <location>
        <begin position="1"/>
        <end position="13"/>
    </location>
</feature>
<keyword evidence="3" id="KW-1185">Reference proteome</keyword>
<feature type="compositionally biased region" description="Basic residues" evidence="1">
    <location>
        <begin position="14"/>
        <end position="26"/>
    </location>
</feature>
<protein>
    <submittedName>
        <fullName evidence="2">Uncharacterized protein</fullName>
    </submittedName>
</protein>